<feature type="domain" description="HTH lacI-type" evidence="5">
    <location>
        <begin position="7"/>
        <end position="61"/>
    </location>
</feature>
<dbReference type="GO" id="GO:0000976">
    <property type="term" value="F:transcription cis-regulatory region binding"/>
    <property type="evidence" value="ECO:0007669"/>
    <property type="project" value="TreeGrafter"/>
</dbReference>
<keyword evidence="3" id="KW-0238">DNA-binding</keyword>
<proteinExistence type="predicted"/>
<dbReference type="Gene3D" id="1.10.260.40">
    <property type="entry name" value="lambda repressor-like DNA-binding domains"/>
    <property type="match status" value="1"/>
</dbReference>
<dbReference type="Gene3D" id="3.40.50.2300">
    <property type="match status" value="2"/>
</dbReference>
<dbReference type="Pfam" id="PF13377">
    <property type="entry name" value="Peripla_BP_3"/>
    <property type="match status" value="1"/>
</dbReference>
<evidence type="ECO:0000259" key="5">
    <source>
        <dbReference type="PROSITE" id="PS50932"/>
    </source>
</evidence>
<dbReference type="Proteomes" id="UP000199220">
    <property type="component" value="Unassembled WGS sequence"/>
</dbReference>
<dbReference type="STRING" id="648782.SAMN04488554_3813"/>
<dbReference type="CDD" id="cd01392">
    <property type="entry name" value="HTH_LacI"/>
    <property type="match status" value="1"/>
</dbReference>
<evidence type="ECO:0000256" key="1">
    <source>
        <dbReference type="ARBA" id="ARBA00022491"/>
    </source>
</evidence>
<dbReference type="GO" id="GO:0003700">
    <property type="term" value="F:DNA-binding transcription factor activity"/>
    <property type="evidence" value="ECO:0007669"/>
    <property type="project" value="TreeGrafter"/>
</dbReference>
<dbReference type="SUPFAM" id="SSF53822">
    <property type="entry name" value="Periplasmic binding protein-like I"/>
    <property type="match status" value="1"/>
</dbReference>
<keyword evidence="2" id="KW-0805">Transcription regulation</keyword>
<accession>A0A1H5N261</accession>
<dbReference type="AlphaFoldDB" id="A0A1H5N261"/>
<dbReference type="InterPro" id="IPR028082">
    <property type="entry name" value="Peripla_BP_I"/>
</dbReference>
<sequence length="332" mass="34789">MAGRKRVTLSDVAAAAGVSLSTASKALNGGGRISAATRVRIAQTAERLDFRPNALAQSFALGRSRTIGLLTQNAVGTWSGPILVGVTSFLGRHEQAALHYDAHFDIATLNANVRKLLARQIDGVLIIGEGPEHVLRSVTHEFSVPVAYAFASTDDDGDATFLPDGEMIGRVAAEHLLEIGCRTIAHIGVDVNVPATERTRGFHEALADAGVQAVGTQVSGGDWTAAWGRAAVTRLLEDGTDFDGLFCANDQIAEGAEEILLARGLSVPSDVAIVGVDNWDGVVARRRTHLTTVDPQLAAVGAAAAEYVIEGRDDPGVHRLPVRLVVGASSVV</sequence>
<dbReference type="InterPro" id="IPR010982">
    <property type="entry name" value="Lambda_DNA-bd_dom_sf"/>
</dbReference>
<evidence type="ECO:0000256" key="4">
    <source>
        <dbReference type="ARBA" id="ARBA00023163"/>
    </source>
</evidence>
<name>A0A1H5N261_9MICO</name>
<dbReference type="PANTHER" id="PTHR30146:SF148">
    <property type="entry name" value="HTH-TYPE TRANSCRIPTIONAL REPRESSOR PURR-RELATED"/>
    <property type="match status" value="1"/>
</dbReference>
<gene>
    <name evidence="6" type="ORF">SAMN04488554_3813</name>
</gene>
<dbReference type="InterPro" id="IPR046335">
    <property type="entry name" value="LacI/GalR-like_sensor"/>
</dbReference>
<keyword evidence="7" id="KW-1185">Reference proteome</keyword>
<dbReference type="PANTHER" id="PTHR30146">
    <property type="entry name" value="LACI-RELATED TRANSCRIPTIONAL REPRESSOR"/>
    <property type="match status" value="1"/>
</dbReference>
<dbReference type="Pfam" id="PF00356">
    <property type="entry name" value="LacI"/>
    <property type="match status" value="1"/>
</dbReference>
<dbReference type="SMART" id="SM00354">
    <property type="entry name" value="HTH_LACI"/>
    <property type="match status" value="1"/>
</dbReference>
<dbReference type="SUPFAM" id="SSF47413">
    <property type="entry name" value="lambda repressor-like DNA-binding domains"/>
    <property type="match status" value="1"/>
</dbReference>
<dbReference type="InterPro" id="IPR000843">
    <property type="entry name" value="HTH_LacI"/>
</dbReference>
<evidence type="ECO:0000313" key="6">
    <source>
        <dbReference type="EMBL" id="SEE95037.1"/>
    </source>
</evidence>
<dbReference type="PROSITE" id="PS00356">
    <property type="entry name" value="HTH_LACI_1"/>
    <property type="match status" value="1"/>
</dbReference>
<dbReference type="PROSITE" id="PS50932">
    <property type="entry name" value="HTH_LACI_2"/>
    <property type="match status" value="1"/>
</dbReference>
<reference evidence="7" key="1">
    <citation type="submission" date="2016-10" db="EMBL/GenBank/DDBJ databases">
        <authorList>
            <person name="Varghese N."/>
            <person name="Submissions S."/>
        </authorList>
    </citation>
    <scope>NUCLEOTIDE SEQUENCE [LARGE SCALE GENOMIC DNA]</scope>
    <source>
        <strain evidence="7">DSM 21368</strain>
    </source>
</reference>
<organism evidence="6 7">
    <name type="scientific">Ruania alba</name>
    <dbReference type="NCBI Taxonomy" id="648782"/>
    <lineage>
        <taxon>Bacteria</taxon>
        <taxon>Bacillati</taxon>
        <taxon>Actinomycetota</taxon>
        <taxon>Actinomycetes</taxon>
        <taxon>Micrococcales</taxon>
        <taxon>Ruaniaceae</taxon>
        <taxon>Ruania</taxon>
    </lineage>
</organism>
<evidence type="ECO:0000313" key="7">
    <source>
        <dbReference type="Proteomes" id="UP000199220"/>
    </source>
</evidence>
<dbReference type="EMBL" id="FNTX01000002">
    <property type="protein sequence ID" value="SEE95037.1"/>
    <property type="molecule type" value="Genomic_DNA"/>
</dbReference>
<keyword evidence="4" id="KW-0804">Transcription</keyword>
<dbReference type="OrthoDB" id="3467214at2"/>
<evidence type="ECO:0000256" key="3">
    <source>
        <dbReference type="ARBA" id="ARBA00023125"/>
    </source>
</evidence>
<keyword evidence="1" id="KW-0678">Repressor</keyword>
<protein>
    <submittedName>
        <fullName evidence="6">Transcriptional regulator, LacI family</fullName>
    </submittedName>
</protein>
<evidence type="ECO:0000256" key="2">
    <source>
        <dbReference type="ARBA" id="ARBA00023015"/>
    </source>
</evidence>
<dbReference type="RefSeq" id="WP_089774688.1">
    <property type="nucleotide sequence ID" value="NZ_FNTX01000002.1"/>
</dbReference>